<organism evidence="1">
    <name type="scientific">uncultured Caudovirales phage</name>
    <dbReference type="NCBI Taxonomy" id="2100421"/>
    <lineage>
        <taxon>Viruses</taxon>
        <taxon>Duplodnaviria</taxon>
        <taxon>Heunggongvirae</taxon>
        <taxon>Uroviricota</taxon>
        <taxon>Caudoviricetes</taxon>
        <taxon>Peduoviridae</taxon>
        <taxon>Maltschvirus</taxon>
        <taxon>Maltschvirus maltsch</taxon>
    </lineage>
</organism>
<reference evidence="1" key="1">
    <citation type="submission" date="2020-05" db="EMBL/GenBank/DDBJ databases">
        <authorList>
            <person name="Chiriac C."/>
            <person name="Salcher M."/>
            <person name="Ghai R."/>
            <person name="Kavagutti S V."/>
        </authorList>
    </citation>
    <scope>NUCLEOTIDE SEQUENCE</scope>
</reference>
<dbReference type="InterPro" id="IPR021497">
    <property type="entry name" value="GTA_holin_3TM"/>
</dbReference>
<evidence type="ECO:0000313" key="2">
    <source>
        <dbReference type="EMBL" id="CAB4184094.1"/>
    </source>
</evidence>
<dbReference type="EMBL" id="LR797424">
    <property type="protein sequence ID" value="CAB4215688.1"/>
    <property type="molecule type" value="Genomic_DNA"/>
</dbReference>
<gene>
    <name evidence="1" type="ORF">UFOVP1022_6</name>
    <name evidence="2" type="ORF">UFOVP1110_35</name>
    <name evidence="3" type="ORF">UFOVP1378_37</name>
    <name evidence="4" type="ORF">UFOVP1474_49</name>
    <name evidence="5" type="ORF">UFOVP1561_21</name>
</gene>
<dbReference type="Pfam" id="PF11351">
    <property type="entry name" value="GTA_holin_3TM"/>
    <property type="match status" value="1"/>
</dbReference>
<evidence type="ECO:0000313" key="1">
    <source>
        <dbReference type="EMBL" id="CAB4178774.1"/>
    </source>
</evidence>
<dbReference type="EMBL" id="LR798406">
    <property type="protein sequence ID" value="CAB5229948.1"/>
    <property type="molecule type" value="Genomic_DNA"/>
</dbReference>
<evidence type="ECO:0000313" key="5">
    <source>
        <dbReference type="EMBL" id="CAB5229948.1"/>
    </source>
</evidence>
<sequence length="135" mass="14633">MSLDPISAALDLGTTLINKIFPDPAQASQAKLELLKLQQNGELAIMTAQTDINKTEAANSSVFVSGWRPAIGWVCALALAYQYLARPLFMGIMPMFHIVVPPLPGLDDNLWQLMMGMLGMGGLRTFEKVQGVASK</sequence>
<dbReference type="EMBL" id="LR796978">
    <property type="protein sequence ID" value="CAB4178774.1"/>
    <property type="molecule type" value="Genomic_DNA"/>
</dbReference>
<dbReference type="EMBL" id="LR797052">
    <property type="protein sequence ID" value="CAB4184094.1"/>
    <property type="molecule type" value="Genomic_DNA"/>
</dbReference>
<name>A0A6J5QGH9_9CAUD</name>
<protein>
    <submittedName>
        <fullName evidence="1">Holin of 3TMs, for gene-transfer release</fullName>
    </submittedName>
</protein>
<accession>A0A6J5QGH9</accession>
<evidence type="ECO:0000313" key="3">
    <source>
        <dbReference type="EMBL" id="CAB4202749.1"/>
    </source>
</evidence>
<evidence type="ECO:0000313" key="4">
    <source>
        <dbReference type="EMBL" id="CAB4215688.1"/>
    </source>
</evidence>
<proteinExistence type="predicted"/>
<dbReference type="EMBL" id="LR797318">
    <property type="protein sequence ID" value="CAB4202749.1"/>
    <property type="molecule type" value="Genomic_DNA"/>
</dbReference>